<keyword evidence="2 10" id="KW-0813">Transport</keyword>
<proteinExistence type="inferred from homology"/>
<keyword evidence="8 10" id="KW-0406">Ion transport</keyword>
<feature type="transmembrane region" description="Helical" evidence="11">
    <location>
        <begin position="123"/>
        <end position="146"/>
    </location>
</feature>
<feature type="transmembrane region" description="Helical" evidence="11">
    <location>
        <begin position="259"/>
        <end position="279"/>
    </location>
</feature>
<dbReference type="Proteomes" id="UP001144205">
    <property type="component" value="Unassembled WGS sequence"/>
</dbReference>
<evidence type="ECO:0000256" key="10">
    <source>
        <dbReference type="PIRNR" id="PIRNR006247"/>
    </source>
</evidence>
<keyword evidence="7 11" id="KW-1133">Transmembrane helix</keyword>
<keyword evidence="10" id="KW-0997">Cell inner membrane</keyword>
<evidence type="ECO:0000256" key="11">
    <source>
        <dbReference type="SAM" id="Phobius"/>
    </source>
</evidence>
<evidence type="ECO:0000256" key="5">
    <source>
        <dbReference type="ARBA" id="ARBA00022692"/>
    </source>
</evidence>
<feature type="transmembrane region" description="Helical" evidence="11">
    <location>
        <begin position="444"/>
        <end position="468"/>
    </location>
</feature>
<keyword evidence="3 10" id="KW-1003">Cell membrane</keyword>
<gene>
    <name evidence="12" type="primary">trkH2</name>
    <name evidence="12" type="ORF">STA1M1_26340</name>
</gene>
<keyword evidence="5 11" id="KW-0812">Transmembrane</keyword>
<organism evidence="12 13">
    <name type="scientific">Sinisalibacter aestuarii</name>
    <dbReference type="NCBI Taxonomy" id="2949426"/>
    <lineage>
        <taxon>Bacteria</taxon>
        <taxon>Pseudomonadati</taxon>
        <taxon>Pseudomonadota</taxon>
        <taxon>Alphaproteobacteria</taxon>
        <taxon>Rhodobacterales</taxon>
        <taxon>Roseobacteraceae</taxon>
        <taxon>Sinisalibacter</taxon>
    </lineage>
</organism>
<feature type="transmembrane region" description="Helical" evidence="11">
    <location>
        <begin position="377"/>
        <end position="399"/>
    </location>
</feature>
<dbReference type="Pfam" id="PF02386">
    <property type="entry name" value="TrkH"/>
    <property type="match status" value="1"/>
</dbReference>
<evidence type="ECO:0000256" key="1">
    <source>
        <dbReference type="ARBA" id="ARBA00004651"/>
    </source>
</evidence>
<feature type="transmembrane region" description="Helical" evidence="11">
    <location>
        <begin position="226"/>
        <end position="247"/>
    </location>
</feature>
<evidence type="ECO:0000256" key="3">
    <source>
        <dbReference type="ARBA" id="ARBA00022475"/>
    </source>
</evidence>
<evidence type="ECO:0000256" key="2">
    <source>
        <dbReference type="ARBA" id="ARBA00022448"/>
    </source>
</evidence>
<protein>
    <recommendedName>
        <fullName evidence="10">Trk system potassium uptake protein</fullName>
    </recommendedName>
</protein>
<comment type="subcellular location">
    <subcellularLocation>
        <location evidence="10">Cell inner membrane</location>
        <topology evidence="10">Multi-pass membrane protein</topology>
    </subcellularLocation>
    <subcellularLocation>
        <location evidence="1">Cell membrane</location>
        <topology evidence="1">Multi-pass membrane protein</topology>
    </subcellularLocation>
</comment>
<evidence type="ECO:0000256" key="4">
    <source>
        <dbReference type="ARBA" id="ARBA00022538"/>
    </source>
</evidence>
<dbReference type="InterPro" id="IPR003445">
    <property type="entry name" value="Cat_transpt"/>
</dbReference>
<comment type="function">
    <text evidence="10">Low-affinity potassium transport system. Interacts with Trk system potassium uptake protein TrkA.</text>
</comment>
<feature type="transmembrane region" description="Helical" evidence="11">
    <location>
        <begin position="167"/>
        <end position="191"/>
    </location>
</feature>
<keyword evidence="13" id="KW-1185">Reference proteome</keyword>
<keyword evidence="4 10" id="KW-0633">Potassium transport</keyword>
<dbReference type="EMBL" id="BROH01000008">
    <property type="protein sequence ID" value="GKY88765.1"/>
    <property type="molecule type" value="Genomic_DNA"/>
</dbReference>
<keyword evidence="9 10" id="KW-0472">Membrane</keyword>
<dbReference type="PANTHER" id="PTHR32024">
    <property type="entry name" value="TRK SYSTEM POTASSIUM UPTAKE PROTEIN TRKG-RELATED"/>
    <property type="match status" value="1"/>
</dbReference>
<name>A0ABQ5LWJ5_9RHOB</name>
<comment type="caution">
    <text evidence="12">The sequence shown here is derived from an EMBL/GenBank/DDBJ whole genome shotgun (WGS) entry which is preliminary data.</text>
</comment>
<reference evidence="12" key="1">
    <citation type="journal article" date="2023" name="Int. J. Syst. Evol. Microbiol.">
        <title>Sinisalibacter aestuarii sp. nov., isolated from estuarine sediment of the Arakawa River.</title>
        <authorList>
            <person name="Arafat S.T."/>
            <person name="Hirano S."/>
            <person name="Sato A."/>
            <person name="Takeuchi K."/>
            <person name="Yasuda T."/>
            <person name="Terahara T."/>
            <person name="Hamada M."/>
            <person name="Kobayashi T."/>
        </authorList>
    </citation>
    <scope>NUCLEOTIDE SEQUENCE</scope>
    <source>
        <strain evidence="12">B-399</strain>
    </source>
</reference>
<sequence>MSIVIFVNGAVILFAAVLMAADAALFPATAGVFLTAAVLAGAVGLFVMIATRSAKARLDRLHAFLLTASIWLVAGLVGALPLWVWALDPVDAIFEAMSGITTTGSTVMSGLDDTPRGILFWRALLQLLGGVGFVVTGMALLPMLRVGGMQLYRTESSEKGEKELRTAAAYALATLTIYLGLVLLAAITYWAGGMSPFDATTHAMTTLSTGGYSNYDASFGHFTSPFLQWSATLFMLAGGLPFVWYIRVYTRRTFHSEQVTAFLGSVAVVILLLTVWLAWADAVPLAVALRLVAFNVVSVVTTTGYATADYLTWGPVFAVAFFVLTPVGGCTGSTAGGAKAMRWLILFRAVKDRVRAINLPHGVFVTRYEGRAVSDDVLSGVVSFFFFYVLTVGVVAIILDFEGLDTLTALSAALTAVANVGPGVGEIVGPAGNFATLPDFAKSVLAFAMYAGRLEMLTVFVLFTPAFWRAL</sequence>
<evidence type="ECO:0000313" key="13">
    <source>
        <dbReference type="Proteomes" id="UP001144205"/>
    </source>
</evidence>
<evidence type="ECO:0000256" key="8">
    <source>
        <dbReference type="ARBA" id="ARBA00023065"/>
    </source>
</evidence>
<evidence type="ECO:0000256" key="7">
    <source>
        <dbReference type="ARBA" id="ARBA00022989"/>
    </source>
</evidence>
<feature type="transmembrane region" description="Helical" evidence="11">
    <location>
        <begin position="63"/>
        <end position="86"/>
    </location>
</feature>
<evidence type="ECO:0000313" key="12">
    <source>
        <dbReference type="EMBL" id="GKY88765.1"/>
    </source>
</evidence>
<evidence type="ECO:0000256" key="9">
    <source>
        <dbReference type="ARBA" id="ARBA00023136"/>
    </source>
</evidence>
<feature type="transmembrane region" description="Helical" evidence="11">
    <location>
        <begin position="30"/>
        <end position="51"/>
    </location>
</feature>
<comment type="similarity">
    <text evidence="10">Belongs to the TrkH potassium transport family.</text>
</comment>
<dbReference type="PANTHER" id="PTHR32024:SF3">
    <property type="entry name" value="TRK SYSTEM POTASSIUM UPTAKE PROTEIN"/>
    <property type="match status" value="1"/>
</dbReference>
<accession>A0ABQ5LWJ5</accession>
<keyword evidence="6 10" id="KW-0630">Potassium</keyword>
<feature type="transmembrane region" description="Helical" evidence="11">
    <location>
        <begin position="313"/>
        <end position="335"/>
    </location>
</feature>
<dbReference type="RefSeq" id="WP_281842808.1">
    <property type="nucleotide sequence ID" value="NZ_BROH01000008.1"/>
</dbReference>
<evidence type="ECO:0000256" key="6">
    <source>
        <dbReference type="ARBA" id="ARBA00022958"/>
    </source>
</evidence>
<dbReference type="PIRSF" id="PIRSF006247">
    <property type="entry name" value="TrkH"/>
    <property type="match status" value="1"/>
</dbReference>
<dbReference type="InterPro" id="IPR004772">
    <property type="entry name" value="TrkH"/>
</dbReference>